<dbReference type="RefSeq" id="WP_221304719.1">
    <property type="nucleotide sequence ID" value="NZ_JACHEB010000007.1"/>
</dbReference>
<comment type="caution">
    <text evidence="1">The sequence shown here is derived from an EMBL/GenBank/DDBJ whole genome shotgun (WGS) entry which is preliminary data.</text>
</comment>
<gene>
    <name evidence="1" type="ORF">HDF14_003375</name>
</gene>
<evidence type="ECO:0000313" key="2">
    <source>
        <dbReference type="Proteomes" id="UP000535182"/>
    </source>
</evidence>
<proteinExistence type="predicted"/>
<sequence length="94" mass="10548">MELWIGRLVRLLVALAVAAGVLWVGDWAVLRARVSHGTAFGTVQVNQFLATPLKGSKMEYDYMGTVPVTCSRSIFPQQGNSACWWVERHKAQWE</sequence>
<dbReference type="Proteomes" id="UP000535182">
    <property type="component" value="Unassembled WGS sequence"/>
</dbReference>
<evidence type="ECO:0000313" key="1">
    <source>
        <dbReference type="EMBL" id="MBB5329753.1"/>
    </source>
</evidence>
<dbReference type="EMBL" id="JACHEB010000007">
    <property type="protein sequence ID" value="MBB5329753.1"/>
    <property type="molecule type" value="Genomic_DNA"/>
</dbReference>
<accession>A0A9X0U4V3</accession>
<protein>
    <submittedName>
        <fullName evidence="1">Uncharacterized protein</fullName>
    </submittedName>
</protein>
<dbReference type="AlphaFoldDB" id="A0A9X0U4V3"/>
<organism evidence="1 2">
    <name type="scientific">Tunturiibacter gelidiferens</name>
    <dbReference type="NCBI Taxonomy" id="3069689"/>
    <lineage>
        <taxon>Bacteria</taxon>
        <taxon>Pseudomonadati</taxon>
        <taxon>Acidobacteriota</taxon>
        <taxon>Terriglobia</taxon>
        <taxon>Terriglobales</taxon>
        <taxon>Acidobacteriaceae</taxon>
        <taxon>Tunturiibacter</taxon>
    </lineage>
</organism>
<reference evidence="1 2" key="1">
    <citation type="submission" date="2020-08" db="EMBL/GenBank/DDBJ databases">
        <title>Genomic Encyclopedia of Type Strains, Phase IV (KMG-V): Genome sequencing to study the core and pangenomes of soil and plant-associated prokaryotes.</title>
        <authorList>
            <person name="Whitman W."/>
        </authorList>
    </citation>
    <scope>NUCLEOTIDE SEQUENCE [LARGE SCALE GENOMIC DNA]</scope>
    <source>
        <strain evidence="1 2">X5P2</strain>
    </source>
</reference>
<keyword evidence="2" id="KW-1185">Reference proteome</keyword>
<name>A0A9X0U4V3_9BACT</name>